<feature type="domain" description="Chitin-binding type-1" evidence="14">
    <location>
        <begin position="65"/>
        <end position="107"/>
    </location>
</feature>
<dbReference type="CDD" id="cd00035">
    <property type="entry name" value="ChtBD1"/>
    <property type="match status" value="1"/>
</dbReference>
<evidence type="ECO:0000256" key="3">
    <source>
        <dbReference type="ARBA" id="ARBA00012729"/>
    </source>
</evidence>
<protein>
    <recommendedName>
        <fullName evidence="3">chitinase</fullName>
        <ecNumber evidence="3">3.2.1.14</ecNumber>
    </recommendedName>
</protein>
<evidence type="ECO:0000256" key="11">
    <source>
        <dbReference type="ARBA" id="ARBA00023326"/>
    </source>
</evidence>
<feature type="signal peptide" evidence="13">
    <location>
        <begin position="1"/>
        <end position="20"/>
    </location>
</feature>
<dbReference type="EC" id="3.2.1.14" evidence="3"/>
<evidence type="ECO:0000259" key="14">
    <source>
        <dbReference type="PROSITE" id="PS50941"/>
    </source>
</evidence>
<comment type="similarity">
    <text evidence="2">Belongs to the glycosyl hydrolase 19 family. Chitinase class I subfamily.</text>
</comment>
<evidence type="ECO:0000256" key="9">
    <source>
        <dbReference type="ARBA" id="ARBA00023277"/>
    </source>
</evidence>
<gene>
    <name evidence="16" type="primary">LOC104765014</name>
</gene>
<feature type="disulfide bond" evidence="12">
    <location>
        <begin position="68"/>
        <end position="83"/>
    </location>
</feature>
<keyword evidence="4 12" id="KW-0147">Chitin-binding</keyword>
<dbReference type="SMART" id="SM00270">
    <property type="entry name" value="ChtBD1"/>
    <property type="match status" value="2"/>
</dbReference>
<dbReference type="Gene3D" id="3.30.20.10">
    <property type="entry name" value="Endochitinase, domain 2"/>
    <property type="match status" value="1"/>
</dbReference>
<dbReference type="PANTHER" id="PTHR22595:SF171">
    <property type="entry name" value="BASIC ENDOCHITINASE B"/>
    <property type="match status" value="1"/>
</dbReference>
<dbReference type="InterPro" id="IPR018371">
    <property type="entry name" value="Chitin-binding_1_CS"/>
</dbReference>
<dbReference type="CDD" id="cd00325">
    <property type="entry name" value="chitinase_GH19"/>
    <property type="match status" value="1"/>
</dbReference>
<dbReference type="PRINTS" id="PR00451">
    <property type="entry name" value="CHITINBINDNG"/>
</dbReference>
<dbReference type="SUPFAM" id="SSF57016">
    <property type="entry name" value="Plant lectins/antimicrobial peptides"/>
    <property type="match status" value="2"/>
</dbReference>
<feature type="disulfide bond" evidence="12">
    <location>
        <begin position="77"/>
        <end position="89"/>
    </location>
</feature>
<keyword evidence="11" id="KW-0624">Polysaccharide degradation</keyword>
<evidence type="ECO:0000313" key="16">
    <source>
        <dbReference type="RefSeq" id="XP_010486969.1"/>
    </source>
</evidence>
<evidence type="ECO:0000256" key="2">
    <source>
        <dbReference type="ARBA" id="ARBA00009373"/>
    </source>
</evidence>
<feature type="chain" id="PRO_5045547874" description="chitinase" evidence="13">
    <location>
        <begin position="21"/>
        <end position="365"/>
    </location>
</feature>
<keyword evidence="6" id="KW-0378">Hydrolase</keyword>
<evidence type="ECO:0000256" key="6">
    <source>
        <dbReference type="ARBA" id="ARBA00022801"/>
    </source>
</evidence>
<dbReference type="Pfam" id="PF00182">
    <property type="entry name" value="Glyco_hydro_19"/>
    <property type="match status" value="1"/>
</dbReference>
<dbReference type="GeneID" id="104765014"/>
<dbReference type="Proteomes" id="UP000694864">
    <property type="component" value="Chromosome 19"/>
</dbReference>
<dbReference type="SUPFAM" id="SSF53955">
    <property type="entry name" value="Lysozyme-like"/>
    <property type="match status" value="1"/>
</dbReference>
<dbReference type="InterPro" id="IPR000726">
    <property type="entry name" value="Glyco_hydro_19_cat"/>
</dbReference>
<keyword evidence="9" id="KW-0119">Carbohydrate metabolism</keyword>
<reference evidence="15" key="1">
    <citation type="journal article" date="2014" name="Nat. Commun.">
        <title>The emerging biofuel crop Camelina sativa retains a highly undifferentiated hexaploid genome structure.</title>
        <authorList>
            <person name="Kagale S."/>
            <person name="Koh C."/>
            <person name="Nixon J."/>
            <person name="Bollina V."/>
            <person name="Clarke W.E."/>
            <person name="Tuteja R."/>
            <person name="Spillane C."/>
            <person name="Robinson S.J."/>
            <person name="Links M.G."/>
            <person name="Clarke C."/>
            <person name="Higgins E.E."/>
            <person name="Huebert T."/>
            <person name="Sharpe A.G."/>
            <person name="Parkin I.A."/>
        </authorList>
    </citation>
    <scope>NUCLEOTIDE SEQUENCE [LARGE SCALE GENOMIC DNA]</scope>
    <source>
        <strain evidence="15">cv. DH55</strain>
    </source>
</reference>
<keyword evidence="7" id="KW-0146">Chitin degradation</keyword>
<evidence type="ECO:0000256" key="13">
    <source>
        <dbReference type="SAM" id="SignalP"/>
    </source>
</evidence>
<organism evidence="15 16">
    <name type="scientific">Camelina sativa</name>
    <name type="common">False flax</name>
    <name type="synonym">Myagrum sativum</name>
    <dbReference type="NCBI Taxonomy" id="90675"/>
    <lineage>
        <taxon>Eukaryota</taxon>
        <taxon>Viridiplantae</taxon>
        <taxon>Streptophyta</taxon>
        <taxon>Embryophyta</taxon>
        <taxon>Tracheophyta</taxon>
        <taxon>Spermatophyta</taxon>
        <taxon>Magnoliopsida</taxon>
        <taxon>eudicotyledons</taxon>
        <taxon>Gunneridae</taxon>
        <taxon>Pentapetalae</taxon>
        <taxon>rosids</taxon>
        <taxon>malvids</taxon>
        <taxon>Brassicales</taxon>
        <taxon>Brassicaceae</taxon>
        <taxon>Camelineae</taxon>
        <taxon>Camelina</taxon>
    </lineage>
</organism>
<sequence length="365" mass="40475">MKTYLLIFLIFSLLLSFSSAKLCGKEADGALCPDDMCGTTEDYCKKPGCQSNCWPHDNPPPIPEVKQCGKDADGALCPNDMCCSHYGYCGTTEDYCKQPGCQSNCWPPSGPSSGDLSDIITKSLFEDMLLHRNHFLCPARGFYTYDAFITAAKSFPEFGTTGDTDARKKEIAAFFGQTSQETTGRAPDGPYSWGYCYKEQVNPTSDYCDATQNVTWPCATGESYYGRGPMQLLGNYNYGPCGRDIGVDLLNNPNIVVNDTVIAFKTAIWFWMTAQPPKPSCHAVITGQWNPSRVDYDANRSPGYGVITNIINGGHECGIGTNPIVKYRIQYYERYCDMLRIDPGLHLDCYNQQPFVKEVTLDAAF</sequence>
<evidence type="ECO:0000313" key="15">
    <source>
        <dbReference type="Proteomes" id="UP000694864"/>
    </source>
</evidence>
<keyword evidence="10" id="KW-0326">Glycosidase</keyword>
<evidence type="ECO:0000256" key="10">
    <source>
        <dbReference type="ARBA" id="ARBA00023295"/>
    </source>
</evidence>
<dbReference type="InterPro" id="IPR001002">
    <property type="entry name" value="Chitin-bd_1"/>
</dbReference>
<dbReference type="Gene3D" id="1.10.530.10">
    <property type="match status" value="1"/>
</dbReference>
<dbReference type="PANTHER" id="PTHR22595">
    <property type="entry name" value="CHITINASE-RELATED"/>
    <property type="match status" value="1"/>
</dbReference>
<keyword evidence="8 12" id="KW-1015">Disulfide bond</keyword>
<dbReference type="Gene3D" id="3.30.60.10">
    <property type="entry name" value="Endochitinase-like"/>
    <property type="match status" value="1"/>
</dbReference>
<evidence type="ECO:0000256" key="8">
    <source>
        <dbReference type="ARBA" id="ARBA00023157"/>
    </source>
</evidence>
<dbReference type="PROSITE" id="PS00026">
    <property type="entry name" value="CHIT_BIND_I_1"/>
    <property type="match status" value="1"/>
</dbReference>
<dbReference type="PROSITE" id="PS00774">
    <property type="entry name" value="CHITINASE_19_2"/>
    <property type="match status" value="1"/>
</dbReference>
<feature type="disulfide bond" evidence="12">
    <location>
        <begin position="82"/>
        <end position="96"/>
    </location>
</feature>
<dbReference type="RefSeq" id="XP_010486969.1">
    <property type="nucleotide sequence ID" value="XM_010488667.2"/>
</dbReference>
<feature type="disulfide bond" evidence="12">
    <location>
        <begin position="101"/>
        <end position="105"/>
    </location>
</feature>
<evidence type="ECO:0000256" key="5">
    <source>
        <dbReference type="ARBA" id="ARBA00022729"/>
    </source>
</evidence>
<reference evidence="16" key="2">
    <citation type="submission" date="2025-08" db="UniProtKB">
        <authorList>
            <consortium name="RefSeq"/>
        </authorList>
    </citation>
    <scope>IDENTIFICATION</scope>
    <source>
        <tissue evidence="16">Leaf</tissue>
    </source>
</reference>
<keyword evidence="15" id="KW-1185">Reference proteome</keyword>
<name>A0ABM0XJN5_CAMSA</name>
<dbReference type="PROSITE" id="PS50941">
    <property type="entry name" value="CHIT_BIND_I_2"/>
    <property type="match status" value="1"/>
</dbReference>
<evidence type="ECO:0000256" key="7">
    <source>
        <dbReference type="ARBA" id="ARBA00023024"/>
    </source>
</evidence>
<evidence type="ECO:0000256" key="4">
    <source>
        <dbReference type="ARBA" id="ARBA00022669"/>
    </source>
</evidence>
<dbReference type="Pfam" id="PF00187">
    <property type="entry name" value="Chitin_bind_1"/>
    <property type="match status" value="1"/>
</dbReference>
<keyword evidence="5 13" id="KW-0732">Signal</keyword>
<proteinExistence type="inferred from homology"/>
<comment type="catalytic activity">
    <reaction evidence="1">
        <text>Random endo-hydrolysis of N-acetyl-beta-D-glucosaminide (1-&gt;4)-beta-linkages in chitin and chitodextrins.</text>
        <dbReference type="EC" id="3.2.1.14"/>
    </reaction>
</comment>
<evidence type="ECO:0000256" key="1">
    <source>
        <dbReference type="ARBA" id="ARBA00000822"/>
    </source>
</evidence>
<evidence type="ECO:0000256" key="12">
    <source>
        <dbReference type="PROSITE-ProRule" id="PRU00261"/>
    </source>
</evidence>
<dbReference type="PROSITE" id="PS00773">
    <property type="entry name" value="CHITINASE_19_1"/>
    <property type="match status" value="1"/>
</dbReference>
<accession>A0ABM0XJN5</accession>
<dbReference type="InterPro" id="IPR023346">
    <property type="entry name" value="Lysozyme-like_dom_sf"/>
</dbReference>
<dbReference type="InterPro" id="IPR036861">
    <property type="entry name" value="Endochitinase-like_sf"/>
</dbReference>